<dbReference type="Proteomes" id="UP000190637">
    <property type="component" value="Unassembled WGS sequence"/>
</dbReference>
<evidence type="ECO:0000313" key="3">
    <source>
        <dbReference type="Proteomes" id="UP000190637"/>
    </source>
</evidence>
<reference evidence="2 3" key="1">
    <citation type="submission" date="2017-02" db="EMBL/GenBank/DDBJ databases">
        <authorList>
            <person name="Peterson S.W."/>
        </authorList>
    </citation>
    <scope>NUCLEOTIDE SEQUENCE [LARGE SCALE GENOMIC DNA]</scope>
    <source>
        <strain evidence="2 3">DSM 45154</strain>
    </source>
</reference>
<dbReference type="AlphaFoldDB" id="A0A1T4N8Y1"/>
<evidence type="ECO:0000256" key="1">
    <source>
        <dbReference type="SAM" id="Phobius"/>
    </source>
</evidence>
<feature type="transmembrane region" description="Helical" evidence="1">
    <location>
        <begin position="99"/>
        <end position="126"/>
    </location>
</feature>
<keyword evidence="3" id="KW-1185">Reference proteome</keyword>
<keyword evidence="1" id="KW-0812">Transmembrane</keyword>
<dbReference type="STRING" id="1122192.SAMN02745673_01336"/>
<organism evidence="2 3">
    <name type="scientific">Marinactinospora thermotolerans DSM 45154</name>
    <dbReference type="NCBI Taxonomy" id="1122192"/>
    <lineage>
        <taxon>Bacteria</taxon>
        <taxon>Bacillati</taxon>
        <taxon>Actinomycetota</taxon>
        <taxon>Actinomycetes</taxon>
        <taxon>Streptosporangiales</taxon>
        <taxon>Nocardiopsidaceae</taxon>
        <taxon>Marinactinospora</taxon>
    </lineage>
</organism>
<dbReference type="PANTHER" id="PTHR37305">
    <property type="entry name" value="INTEGRAL MEMBRANE PROTEIN-RELATED"/>
    <property type="match status" value="1"/>
</dbReference>
<name>A0A1T4N8Y1_9ACTN</name>
<keyword evidence="1" id="KW-1133">Transmembrane helix</keyword>
<sequence>MTGLVKAELRKFFSTRLWWIMLLVVLAWTGLGLSLSIALAGMEGQPARDTVEFQQMAWIYGGGTSSFTMILGIVMMTSEYRHRTFNSTFLVTPVRGRVIVAKLVTGLLVGLLFGAAVMTLTAAAVIPATLTAGGEFSPFANEIPRMTAGVVAAITLYVLLGIGLGALIRNQVGAIMTGIVWTFLLETIVVSVPGLQEFGKWTPGGVTTALYDTGADFGFGAAEVLPMGTAVALLTGYALLFSLIASFTTVRRDLV</sequence>
<feature type="transmembrane region" description="Helical" evidence="1">
    <location>
        <begin position="175"/>
        <end position="195"/>
    </location>
</feature>
<feature type="transmembrane region" description="Helical" evidence="1">
    <location>
        <begin position="17"/>
        <end position="37"/>
    </location>
</feature>
<dbReference type="OrthoDB" id="5244396at2"/>
<accession>A0A1T4N8Y1</accession>
<feature type="transmembrane region" description="Helical" evidence="1">
    <location>
        <begin position="57"/>
        <end position="78"/>
    </location>
</feature>
<gene>
    <name evidence="2" type="ORF">SAMN02745673_01336</name>
</gene>
<dbReference type="PANTHER" id="PTHR37305:SF1">
    <property type="entry name" value="MEMBRANE PROTEIN"/>
    <property type="match status" value="1"/>
</dbReference>
<evidence type="ECO:0000313" key="2">
    <source>
        <dbReference type="EMBL" id="SJZ75694.1"/>
    </source>
</evidence>
<proteinExistence type="predicted"/>
<feature type="transmembrane region" description="Helical" evidence="1">
    <location>
        <begin position="230"/>
        <end position="250"/>
    </location>
</feature>
<protein>
    <submittedName>
        <fullName evidence="2">ABC-2 family transporter protein</fullName>
    </submittedName>
</protein>
<keyword evidence="1" id="KW-0472">Membrane</keyword>
<dbReference type="Pfam" id="PF12730">
    <property type="entry name" value="ABC2_membrane_4"/>
    <property type="match status" value="1"/>
</dbReference>
<feature type="transmembrane region" description="Helical" evidence="1">
    <location>
        <begin position="146"/>
        <end position="168"/>
    </location>
</feature>
<dbReference type="EMBL" id="FUWS01000003">
    <property type="protein sequence ID" value="SJZ75694.1"/>
    <property type="molecule type" value="Genomic_DNA"/>
</dbReference>
<dbReference type="RefSeq" id="WP_078760730.1">
    <property type="nucleotide sequence ID" value="NZ_FUWS01000003.1"/>
</dbReference>